<dbReference type="InterPro" id="IPR002716">
    <property type="entry name" value="PIN_dom"/>
</dbReference>
<organism evidence="2 3">
    <name type="scientific">Pseudanabaena cinerea FACHB-1277</name>
    <dbReference type="NCBI Taxonomy" id="2949581"/>
    <lineage>
        <taxon>Bacteria</taxon>
        <taxon>Bacillati</taxon>
        <taxon>Cyanobacteriota</taxon>
        <taxon>Cyanophyceae</taxon>
        <taxon>Pseudanabaenales</taxon>
        <taxon>Pseudanabaenaceae</taxon>
        <taxon>Pseudanabaena</taxon>
        <taxon>Pseudanabaena cinerea</taxon>
    </lineage>
</organism>
<dbReference type="AlphaFoldDB" id="A0A926Z6P9"/>
<evidence type="ECO:0000313" key="2">
    <source>
        <dbReference type="EMBL" id="MBD2150890.1"/>
    </source>
</evidence>
<dbReference type="CDD" id="cd09881">
    <property type="entry name" value="PIN_VapC4-5_FitB-like"/>
    <property type="match status" value="1"/>
</dbReference>
<accession>A0A926Z6P9</accession>
<feature type="domain" description="PIN" evidence="1">
    <location>
        <begin position="3"/>
        <end position="111"/>
    </location>
</feature>
<dbReference type="EMBL" id="JACJPY010000036">
    <property type="protein sequence ID" value="MBD2150890.1"/>
    <property type="molecule type" value="Genomic_DNA"/>
</dbReference>
<dbReference type="RefSeq" id="WP_190351288.1">
    <property type="nucleotide sequence ID" value="NZ_JACJPY010000036.1"/>
</dbReference>
<reference evidence="2 3" key="1">
    <citation type="journal article" date="2015" name="ISME J.">
        <title>Draft Genome Sequence of Streptomyces incarnatus NRRL8089, which Produces the Nucleoside Antibiotic Sinefungin.</title>
        <authorList>
            <person name="Oshima K."/>
            <person name="Hattori M."/>
            <person name="Shimizu H."/>
            <person name="Fukuda K."/>
            <person name="Nemoto M."/>
            <person name="Inagaki K."/>
            <person name="Tamura T."/>
        </authorList>
    </citation>
    <scope>NUCLEOTIDE SEQUENCE [LARGE SCALE GENOMIC DNA]</scope>
    <source>
        <strain evidence="2 3">FACHB-1277</strain>
    </source>
</reference>
<dbReference type="Gene3D" id="3.40.50.1010">
    <property type="entry name" value="5'-nuclease"/>
    <property type="match status" value="1"/>
</dbReference>
<evidence type="ECO:0000313" key="3">
    <source>
        <dbReference type="Proteomes" id="UP000631421"/>
    </source>
</evidence>
<evidence type="ECO:0000259" key="1">
    <source>
        <dbReference type="Pfam" id="PF01850"/>
    </source>
</evidence>
<proteinExistence type="predicted"/>
<dbReference type="Pfam" id="PF01850">
    <property type="entry name" value="PIN"/>
    <property type="match status" value="1"/>
</dbReference>
<dbReference type="Proteomes" id="UP000631421">
    <property type="component" value="Unassembled WGS sequence"/>
</dbReference>
<protein>
    <submittedName>
        <fullName evidence="2">Type II toxin-antitoxin system VapC family toxin</fullName>
    </submittedName>
</protein>
<name>A0A926Z6P9_9CYAN</name>
<dbReference type="SUPFAM" id="SSF88723">
    <property type="entry name" value="PIN domain-like"/>
    <property type="match status" value="1"/>
</dbReference>
<gene>
    <name evidence="2" type="ORF">H6F44_12280</name>
</gene>
<sequence length="122" mass="14232">MLKRIEDIDEEDLAITIITAEEQIRGWFKVMNEPNIKPTRLVNAYKEFKNTLAYLRTVNIIDFDLKAHAIYLELRKEIKNVGTKDLRITAIALSVDGIIVTRNQKDFEKVPNLKIEDWTLES</sequence>
<comment type="caution">
    <text evidence="2">The sequence shown here is derived from an EMBL/GenBank/DDBJ whole genome shotgun (WGS) entry which is preliminary data.</text>
</comment>
<dbReference type="InterPro" id="IPR029060">
    <property type="entry name" value="PIN-like_dom_sf"/>
</dbReference>
<keyword evidence="3" id="KW-1185">Reference proteome</keyword>